<organism evidence="4 5">
    <name type="scientific">Ramalina farinacea</name>
    <dbReference type="NCBI Taxonomy" id="258253"/>
    <lineage>
        <taxon>Eukaryota</taxon>
        <taxon>Fungi</taxon>
        <taxon>Dikarya</taxon>
        <taxon>Ascomycota</taxon>
        <taxon>Pezizomycotina</taxon>
        <taxon>Lecanoromycetes</taxon>
        <taxon>OSLEUM clade</taxon>
        <taxon>Lecanoromycetidae</taxon>
        <taxon>Lecanorales</taxon>
        <taxon>Lecanorineae</taxon>
        <taxon>Ramalinaceae</taxon>
        <taxon>Ramalina</taxon>
    </lineage>
</organism>
<evidence type="ECO:0000313" key="4">
    <source>
        <dbReference type="EMBL" id="MDI1492387.1"/>
    </source>
</evidence>
<dbReference type="AlphaFoldDB" id="A0AA43QTV9"/>
<dbReference type="Pfam" id="PF05368">
    <property type="entry name" value="NmrA"/>
    <property type="match status" value="1"/>
</dbReference>
<dbReference type="GO" id="GO:0016491">
    <property type="term" value="F:oxidoreductase activity"/>
    <property type="evidence" value="ECO:0007669"/>
    <property type="project" value="UniProtKB-KW"/>
</dbReference>
<name>A0AA43QTV9_9LECA</name>
<dbReference type="Proteomes" id="UP001161017">
    <property type="component" value="Unassembled WGS sequence"/>
</dbReference>
<dbReference type="InterPro" id="IPR045312">
    <property type="entry name" value="PCBER-like"/>
</dbReference>
<keyword evidence="5" id="KW-1185">Reference proteome</keyword>
<proteinExistence type="predicted"/>
<accession>A0AA43QTV9</accession>
<protein>
    <recommendedName>
        <fullName evidence="3">NmrA-like domain-containing protein</fullName>
    </recommendedName>
</protein>
<dbReference type="EMBL" id="JAPUFD010000018">
    <property type="protein sequence ID" value="MDI1492387.1"/>
    <property type="molecule type" value="Genomic_DNA"/>
</dbReference>
<reference evidence="4" key="1">
    <citation type="journal article" date="2023" name="Genome Biol. Evol.">
        <title>First Whole Genome Sequence and Flow Cytometry Genome Size Data for the Lichen-Forming Fungus Ramalina farinacea (Ascomycota).</title>
        <authorList>
            <person name="Llewellyn T."/>
            <person name="Mian S."/>
            <person name="Hill R."/>
            <person name="Leitch I.J."/>
            <person name="Gaya E."/>
        </authorList>
    </citation>
    <scope>NUCLEOTIDE SEQUENCE</scope>
    <source>
        <strain evidence="4">LIQ254RAFAR</strain>
    </source>
</reference>
<dbReference type="InterPro" id="IPR008030">
    <property type="entry name" value="NmrA-like"/>
</dbReference>
<evidence type="ECO:0000259" key="3">
    <source>
        <dbReference type="Pfam" id="PF05368"/>
    </source>
</evidence>
<dbReference type="CDD" id="cd05259">
    <property type="entry name" value="PCBER_SDR_a"/>
    <property type="match status" value="1"/>
</dbReference>
<dbReference type="InterPro" id="IPR036291">
    <property type="entry name" value="NAD(P)-bd_dom_sf"/>
</dbReference>
<evidence type="ECO:0000256" key="1">
    <source>
        <dbReference type="ARBA" id="ARBA00022857"/>
    </source>
</evidence>
<feature type="domain" description="NmrA-like" evidence="3">
    <location>
        <begin position="18"/>
        <end position="164"/>
    </location>
</feature>
<dbReference type="SUPFAM" id="SSF51735">
    <property type="entry name" value="NAD(P)-binding Rossmann-fold domains"/>
    <property type="match status" value="1"/>
</dbReference>
<keyword evidence="1" id="KW-0521">NADP</keyword>
<gene>
    <name evidence="4" type="ORF">OHK93_003601</name>
</gene>
<sequence>MATQYASQQPSGFKNHVEKIAIVGATGSVGSYFTHELLKTGKHQVTAITRGAADIPEGVTVKKVDYNDQSSLVAALEGQEVLIITMGVMAQDDPQAKLIDAAAKAKVPWVFPNDYGFDKTCMPMAQEAGFLGEKDKVVRKQIEDLGVSSWIGFTCGFWYEFSLMGLKTPSQGDLLRYGFDFPNKTVTFFDEGKVNINTSTWLQCGRAMASLLSLRVLPEDANDKSATLSQFKNNFVLVSSFNINQRQMFESILRVTGDKESDWTVKSENTKERYADGMAMMKSGNPMGFVKLMYTRIFYPNDGGDFEKTKGTSNAVLGLPKEDLDEATKRALDMKAAEAKGGLGSVYHDQMKAQGVS</sequence>
<evidence type="ECO:0000256" key="2">
    <source>
        <dbReference type="ARBA" id="ARBA00023002"/>
    </source>
</evidence>
<dbReference type="InterPro" id="IPR051609">
    <property type="entry name" value="NmrA/Isoflavone_reductase-like"/>
</dbReference>
<dbReference type="Gene3D" id="3.40.50.720">
    <property type="entry name" value="NAD(P)-binding Rossmann-like Domain"/>
    <property type="match status" value="1"/>
</dbReference>
<evidence type="ECO:0000313" key="5">
    <source>
        <dbReference type="Proteomes" id="UP001161017"/>
    </source>
</evidence>
<keyword evidence="2" id="KW-0560">Oxidoreductase</keyword>
<dbReference type="PANTHER" id="PTHR47706:SF7">
    <property type="entry name" value="CIPA-LIKE, PUTATIVE (AFU_ORTHOLOGUE AFUA_1G01630)-RELATED"/>
    <property type="match status" value="1"/>
</dbReference>
<dbReference type="PANTHER" id="PTHR47706">
    <property type="entry name" value="NMRA-LIKE FAMILY PROTEIN"/>
    <property type="match status" value="1"/>
</dbReference>
<comment type="caution">
    <text evidence="4">The sequence shown here is derived from an EMBL/GenBank/DDBJ whole genome shotgun (WGS) entry which is preliminary data.</text>
</comment>